<feature type="region of interest" description="Disordered" evidence="1">
    <location>
        <begin position="1"/>
        <end position="47"/>
    </location>
</feature>
<sequence length="121" mass="13443">MPRYTKEVLPKSDYAGQNLPSHPQRSRNDPLSRSGGKNSFSEQTTAKFVRPAPRTVGFAARRANRFGETARAVRGTTREKIPLALSNMHSLLGTVRELRTQRISNKYATATRPLRAHSAPA</sequence>
<proteinExistence type="predicted"/>
<dbReference type="AlphaFoldDB" id="A0AAV2NGV8"/>
<keyword evidence="3" id="KW-1185">Reference proteome</keyword>
<protein>
    <submittedName>
        <fullName evidence="2">Uncharacterized protein</fullName>
    </submittedName>
</protein>
<name>A0AAV2NGV8_9HYME</name>
<evidence type="ECO:0000313" key="3">
    <source>
        <dbReference type="Proteomes" id="UP001497644"/>
    </source>
</evidence>
<gene>
    <name evidence="2" type="ORF">LPLAT_LOCUS4730</name>
</gene>
<evidence type="ECO:0000313" key="2">
    <source>
        <dbReference type="EMBL" id="CAL1678965.1"/>
    </source>
</evidence>
<dbReference type="Proteomes" id="UP001497644">
    <property type="component" value="Chromosome 15"/>
</dbReference>
<feature type="compositionally biased region" description="Polar residues" evidence="1">
    <location>
        <begin position="18"/>
        <end position="46"/>
    </location>
</feature>
<feature type="compositionally biased region" description="Basic and acidic residues" evidence="1">
    <location>
        <begin position="1"/>
        <end position="10"/>
    </location>
</feature>
<accession>A0AAV2NGV8</accession>
<reference evidence="2" key="1">
    <citation type="submission" date="2024-04" db="EMBL/GenBank/DDBJ databases">
        <authorList>
            <consortium name="Molecular Ecology Group"/>
        </authorList>
    </citation>
    <scope>NUCLEOTIDE SEQUENCE</scope>
</reference>
<evidence type="ECO:0000256" key="1">
    <source>
        <dbReference type="SAM" id="MobiDB-lite"/>
    </source>
</evidence>
<dbReference type="EMBL" id="OZ034838">
    <property type="protein sequence ID" value="CAL1678965.1"/>
    <property type="molecule type" value="Genomic_DNA"/>
</dbReference>
<organism evidence="2 3">
    <name type="scientific">Lasius platythorax</name>
    <dbReference type="NCBI Taxonomy" id="488582"/>
    <lineage>
        <taxon>Eukaryota</taxon>
        <taxon>Metazoa</taxon>
        <taxon>Ecdysozoa</taxon>
        <taxon>Arthropoda</taxon>
        <taxon>Hexapoda</taxon>
        <taxon>Insecta</taxon>
        <taxon>Pterygota</taxon>
        <taxon>Neoptera</taxon>
        <taxon>Endopterygota</taxon>
        <taxon>Hymenoptera</taxon>
        <taxon>Apocrita</taxon>
        <taxon>Aculeata</taxon>
        <taxon>Formicoidea</taxon>
        <taxon>Formicidae</taxon>
        <taxon>Formicinae</taxon>
        <taxon>Lasius</taxon>
        <taxon>Lasius</taxon>
    </lineage>
</organism>